<protein>
    <submittedName>
        <fullName evidence="3">UDP-glucuronate 4-epimerase</fullName>
    </submittedName>
</protein>
<dbReference type="SUPFAM" id="SSF51735">
    <property type="entry name" value="NAD(P)-binding Rossmann-fold domains"/>
    <property type="match status" value="1"/>
</dbReference>
<evidence type="ECO:0000259" key="2">
    <source>
        <dbReference type="Pfam" id="PF01370"/>
    </source>
</evidence>
<organism evidence="3 4">
    <name type="scientific">Oceanibaculum indicum</name>
    <dbReference type="NCBI Taxonomy" id="526216"/>
    <lineage>
        <taxon>Bacteria</taxon>
        <taxon>Pseudomonadati</taxon>
        <taxon>Pseudomonadota</taxon>
        <taxon>Alphaproteobacteria</taxon>
        <taxon>Rhodospirillales</taxon>
        <taxon>Oceanibaculaceae</taxon>
        <taxon>Oceanibaculum</taxon>
    </lineage>
</organism>
<dbReference type="OrthoDB" id="9801785at2"/>
<dbReference type="PANTHER" id="PTHR43574">
    <property type="entry name" value="EPIMERASE-RELATED"/>
    <property type="match status" value="1"/>
</dbReference>
<keyword evidence="1" id="KW-0520">NAD</keyword>
<dbReference type="Pfam" id="PF01370">
    <property type="entry name" value="Epimerase"/>
    <property type="match status" value="1"/>
</dbReference>
<proteinExistence type="predicted"/>
<evidence type="ECO:0000313" key="4">
    <source>
        <dbReference type="Proteomes" id="UP000277424"/>
    </source>
</evidence>
<dbReference type="Proteomes" id="UP000277424">
    <property type="component" value="Unassembled WGS sequence"/>
</dbReference>
<dbReference type="InterPro" id="IPR036291">
    <property type="entry name" value="NAD(P)-bd_dom_sf"/>
</dbReference>
<gene>
    <name evidence="3" type="ORF">BCL74_2395</name>
</gene>
<name>A0A420WHK5_9PROT</name>
<dbReference type="Gene3D" id="3.40.50.720">
    <property type="entry name" value="NAD(P)-binding Rossmann-like Domain"/>
    <property type="match status" value="1"/>
</dbReference>
<dbReference type="InterPro" id="IPR001509">
    <property type="entry name" value="Epimerase_deHydtase"/>
</dbReference>
<dbReference type="PRINTS" id="PR01713">
    <property type="entry name" value="NUCEPIMERASE"/>
</dbReference>
<dbReference type="EMBL" id="RBIG01000002">
    <property type="protein sequence ID" value="RKQ70447.1"/>
    <property type="molecule type" value="Genomic_DNA"/>
</dbReference>
<accession>A0A420WHK5</accession>
<dbReference type="AlphaFoldDB" id="A0A420WHK5"/>
<reference evidence="3 4" key="1">
    <citation type="submission" date="2018-10" db="EMBL/GenBank/DDBJ databases">
        <title>Comparative analysis of microorganisms from saline springs in Andes Mountain Range, Colombia.</title>
        <authorList>
            <person name="Rubin E."/>
        </authorList>
    </citation>
    <scope>NUCLEOTIDE SEQUENCE [LARGE SCALE GENOMIC DNA]</scope>
    <source>
        <strain evidence="3 4">USBA 36</strain>
    </source>
</reference>
<sequence length="325" mass="35224">MSVLVTGVAGFIGFHLAAALLRAGQRVVGIDNLNDYYDPALKRARLDALPEGDFQFIEADLAEAAGVRAALAGAGPFEAIVNLAAQAGVRYSLEHPEAYVRSNIQGFLTVLELARHSEQPAHLVYASSSSVYGANKKLPFAVGDPTDRPVSFYGATKKANEAMAYSYASLYGIPTTGLRFFTVYGPWGRPDMAPYLFADAIFAGRPIRLFNRGEMARDFSYIDDVIAGVMAAIARPPAADEAGVRHTLYNLGNSRQEPLRRFLSVMEQAAGRTAIIEELPMQAGDVTATHADIADSRRDLGYDPATPIDVGVPRFIGWFRQYKGV</sequence>
<evidence type="ECO:0000313" key="3">
    <source>
        <dbReference type="EMBL" id="RKQ70447.1"/>
    </source>
</evidence>
<comment type="caution">
    <text evidence="3">The sequence shown here is derived from an EMBL/GenBank/DDBJ whole genome shotgun (WGS) entry which is preliminary data.</text>
</comment>
<dbReference type="RefSeq" id="WP_121220232.1">
    <property type="nucleotide sequence ID" value="NZ_RBIG01000002.1"/>
</dbReference>
<evidence type="ECO:0000256" key="1">
    <source>
        <dbReference type="ARBA" id="ARBA00023027"/>
    </source>
</evidence>
<feature type="domain" description="NAD-dependent epimerase/dehydratase" evidence="2">
    <location>
        <begin position="3"/>
        <end position="241"/>
    </location>
</feature>